<dbReference type="GO" id="GO:0003824">
    <property type="term" value="F:catalytic activity"/>
    <property type="evidence" value="ECO:0007669"/>
    <property type="project" value="InterPro"/>
</dbReference>
<dbReference type="Gene3D" id="3.20.20.70">
    <property type="entry name" value="Aldolase class I"/>
    <property type="match status" value="1"/>
</dbReference>
<reference evidence="6 7" key="1">
    <citation type="submission" date="2018-05" db="EMBL/GenBank/DDBJ databases">
        <title>Genomic Encyclopedia of Type Strains, Phase IV (KMG-IV): sequencing the most valuable type-strain genomes for metagenomic binning, comparative biology and taxonomic classification.</title>
        <authorList>
            <person name="Goeker M."/>
        </authorList>
    </citation>
    <scope>NUCLEOTIDE SEQUENCE [LARGE SCALE GENOMIC DNA]</scope>
    <source>
        <strain evidence="6 7">DSM 24906</strain>
    </source>
</reference>
<dbReference type="Proteomes" id="UP000245921">
    <property type="component" value="Unassembled WGS sequence"/>
</dbReference>
<dbReference type="InterPro" id="IPR006638">
    <property type="entry name" value="Elp3/MiaA/NifB-like_rSAM"/>
</dbReference>
<organism evidence="6 7">
    <name type="scientific">Oceanotoga teriensis</name>
    <dbReference type="NCBI Taxonomy" id="515440"/>
    <lineage>
        <taxon>Bacteria</taxon>
        <taxon>Thermotogati</taxon>
        <taxon>Thermotogota</taxon>
        <taxon>Thermotogae</taxon>
        <taxon>Petrotogales</taxon>
        <taxon>Petrotogaceae</taxon>
        <taxon>Oceanotoga</taxon>
    </lineage>
</organism>
<accession>A0AA45HI51</accession>
<keyword evidence="2" id="KW-0479">Metal-binding</keyword>
<sequence>MKKTIDLIKLNKTKSISLTGDYCYLNCSHCNKHYLKNMKTIKDIEALVKQGYKSFLLSGGMNNKLEIPINIHKNELRKLKEKYDLKYNAHFGFMNEENIIDIKDIIDTASIDIIGNKKTLEEVYHIKNYEESFKTIENIIKYEIPIKPHITIGLYKGQIYHEIEALEKLEKYIEYFDRIIFLVLIPTKGSKYENNLIPKIDEVLNIIKIAKKMYNDKKIILGCMHPKGTYRKELQKNLIPYLDGLVQPLKETEILIKNMNYKINYKYECCAL</sequence>
<evidence type="ECO:0000313" key="7">
    <source>
        <dbReference type="Proteomes" id="UP000245921"/>
    </source>
</evidence>
<dbReference type="GO" id="GO:0051536">
    <property type="term" value="F:iron-sulfur cluster binding"/>
    <property type="evidence" value="ECO:0007669"/>
    <property type="project" value="UniProtKB-KW"/>
</dbReference>
<evidence type="ECO:0000313" key="6">
    <source>
        <dbReference type="EMBL" id="PWJ90067.1"/>
    </source>
</evidence>
<evidence type="ECO:0000256" key="3">
    <source>
        <dbReference type="ARBA" id="ARBA00023004"/>
    </source>
</evidence>
<dbReference type="SFLD" id="SFLDS00029">
    <property type="entry name" value="Radical_SAM"/>
    <property type="match status" value="1"/>
</dbReference>
<dbReference type="SMART" id="SM00729">
    <property type="entry name" value="Elp3"/>
    <property type="match status" value="1"/>
</dbReference>
<proteinExistence type="predicted"/>
<feature type="domain" description="Elp3/MiaA/NifB-like radical SAM core" evidence="5">
    <location>
        <begin position="13"/>
        <end position="209"/>
    </location>
</feature>
<dbReference type="RefSeq" id="WP_109605275.1">
    <property type="nucleotide sequence ID" value="NZ_QGGI01000013.1"/>
</dbReference>
<dbReference type="SFLD" id="SFLDG01113">
    <property type="entry name" value="Uncharacterised_Radical_SAM_Su"/>
    <property type="match status" value="1"/>
</dbReference>
<dbReference type="EMBL" id="QGGI01000013">
    <property type="protein sequence ID" value="PWJ90067.1"/>
    <property type="molecule type" value="Genomic_DNA"/>
</dbReference>
<name>A0AA45HI51_9BACT</name>
<comment type="caution">
    <text evidence="6">The sequence shown here is derived from an EMBL/GenBank/DDBJ whole genome shotgun (WGS) entry which is preliminary data.</text>
</comment>
<keyword evidence="4" id="KW-0411">Iron-sulfur</keyword>
<evidence type="ECO:0000256" key="4">
    <source>
        <dbReference type="ARBA" id="ARBA00023014"/>
    </source>
</evidence>
<keyword evidence="3" id="KW-0408">Iron</keyword>
<dbReference type="InterPro" id="IPR013785">
    <property type="entry name" value="Aldolase_TIM"/>
</dbReference>
<keyword evidence="1" id="KW-0949">S-adenosyl-L-methionine</keyword>
<dbReference type="GO" id="GO:0046872">
    <property type="term" value="F:metal ion binding"/>
    <property type="evidence" value="ECO:0007669"/>
    <property type="project" value="UniProtKB-KW"/>
</dbReference>
<evidence type="ECO:0000256" key="1">
    <source>
        <dbReference type="ARBA" id="ARBA00022691"/>
    </source>
</evidence>
<dbReference type="InterPro" id="IPR058240">
    <property type="entry name" value="rSAM_sf"/>
</dbReference>
<dbReference type="SUPFAM" id="SSF102114">
    <property type="entry name" value="Radical SAM enzymes"/>
    <property type="match status" value="1"/>
</dbReference>
<dbReference type="InterPro" id="IPR007197">
    <property type="entry name" value="rSAM"/>
</dbReference>
<dbReference type="PANTHER" id="PTHR43288:SF2">
    <property type="entry name" value="RADICAL SAM CORE DOMAIN-CONTAINING PROTEIN"/>
    <property type="match status" value="1"/>
</dbReference>
<dbReference type="PANTHER" id="PTHR43288">
    <property type="entry name" value="BIOTIN SYNTHASE-RELATED PROTEIN, RADICAL SAM SUPERFAMILY"/>
    <property type="match status" value="1"/>
</dbReference>
<evidence type="ECO:0000256" key="2">
    <source>
        <dbReference type="ARBA" id="ARBA00022723"/>
    </source>
</evidence>
<gene>
    <name evidence="6" type="ORF">C7380_11355</name>
</gene>
<protein>
    <recommendedName>
        <fullName evidence="5">Elp3/MiaA/NifB-like radical SAM core domain-containing protein</fullName>
    </recommendedName>
</protein>
<keyword evidence="7" id="KW-1185">Reference proteome</keyword>
<evidence type="ECO:0000259" key="5">
    <source>
        <dbReference type="SMART" id="SM00729"/>
    </source>
</evidence>
<dbReference type="AlphaFoldDB" id="A0AA45HI51"/>